<proteinExistence type="predicted"/>
<comment type="caution">
    <text evidence="1">The sequence shown here is derived from an EMBL/GenBank/DDBJ whole genome shotgun (WGS) entry which is preliminary data.</text>
</comment>
<evidence type="ECO:0000313" key="2">
    <source>
        <dbReference type="Proteomes" id="UP000517916"/>
    </source>
</evidence>
<dbReference type="RefSeq" id="WP_025360151.1">
    <property type="nucleotide sequence ID" value="NZ_BAAABQ010000084.1"/>
</dbReference>
<sequence length="162" mass="17645">MTLTDETKQGAVSRQRLTEIAETYQRLYGWPARYEAHTGTVVLRLGEVVDAIAMRAGFAAEVQAMLGIGMLAGPVLAVAHHRPRWVLLTQLATRTSTRQLVQAELGHPGVDMQFLTGTLTLPAPIASTEDTRWVIHPTVGGDLPPWSAVVAVARSLRAGRNW</sequence>
<dbReference type="EMBL" id="JACJID010000002">
    <property type="protein sequence ID" value="MBA8925469.1"/>
    <property type="molecule type" value="Genomic_DNA"/>
</dbReference>
<gene>
    <name evidence="1" type="ORF">BC739_002668</name>
</gene>
<organism evidence="1 2">
    <name type="scientific">Kutzneria viridogrisea</name>
    <dbReference type="NCBI Taxonomy" id="47990"/>
    <lineage>
        <taxon>Bacteria</taxon>
        <taxon>Bacillati</taxon>
        <taxon>Actinomycetota</taxon>
        <taxon>Actinomycetes</taxon>
        <taxon>Pseudonocardiales</taxon>
        <taxon>Pseudonocardiaceae</taxon>
        <taxon>Kutzneria</taxon>
    </lineage>
</organism>
<reference evidence="1 2" key="1">
    <citation type="submission" date="2020-08" db="EMBL/GenBank/DDBJ databases">
        <title>Genomic Encyclopedia of Archaeal and Bacterial Type Strains, Phase II (KMG-II): from individual species to whole genera.</title>
        <authorList>
            <person name="Goeker M."/>
        </authorList>
    </citation>
    <scope>NUCLEOTIDE SEQUENCE [LARGE SCALE GENOMIC DNA]</scope>
    <source>
        <strain evidence="1 2">DSM 43850</strain>
    </source>
</reference>
<evidence type="ECO:0000313" key="1">
    <source>
        <dbReference type="EMBL" id="MBA8925469.1"/>
    </source>
</evidence>
<protein>
    <submittedName>
        <fullName evidence="1">Uncharacterized protein</fullName>
    </submittedName>
</protein>
<name>A0ABR6BF13_9PSEU</name>
<keyword evidence="2" id="KW-1185">Reference proteome</keyword>
<dbReference type="Proteomes" id="UP000517916">
    <property type="component" value="Unassembled WGS sequence"/>
</dbReference>
<accession>A0ABR6BF13</accession>